<dbReference type="Pfam" id="PF03732">
    <property type="entry name" value="Retrotrans_gag"/>
    <property type="match status" value="1"/>
</dbReference>
<dbReference type="AlphaFoldDB" id="A0A922DC07"/>
<dbReference type="PROSITE" id="PS50158">
    <property type="entry name" value="ZF_CCHC"/>
    <property type="match status" value="1"/>
</dbReference>
<feature type="domain" description="CCHC-type" evidence="2">
    <location>
        <begin position="297"/>
        <end position="312"/>
    </location>
</feature>
<dbReference type="PANTHER" id="PTHR34482:SF36">
    <property type="entry name" value="RETROTRANSPOSON GAG DOMAIN-CONTAINING PROTEIN"/>
    <property type="match status" value="1"/>
</dbReference>
<comment type="caution">
    <text evidence="3">The sequence shown here is derived from an EMBL/GenBank/DDBJ whole genome shotgun (WGS) entry which is preliminary data.</text>
</comment>
<dbReference type="GO" id="GO:0008270">
    <property type="term" value="F:zinc ion binding"/>
    <property type="evidence" value="ECO:0007669"/>
    <property type="project" value="UniProtKB-KW"/>
</dbReference>
<sequence length="346" mass="39782">MVRPRMPQGGPEDDLPRGNGFYAVARELNRLTEFLQQNFQQPQGEQRREVQVGCTYEQFLAHWTLTFSGEEDPLQARRWIRDLERTFEVFGCTEAEKVLYASYLLQGEAADWWKTKRELLEMELGSFAAVSWLRFMKEFDDRFFPIFVRRQKAREFNNLVQGDMTVEQYAQKFMELGKFAIHLIATEEMQAERFQEGLRQQIRRQVACLQIQSFQRLVEVASIAEREHNVEVGSPLGHKRRNFAGEGSSSNLPQKFVLRTGARLQASTGLHMGGRALVYGRCNRAHIGECRQGGTQCYRCGQSGHFARECPNPAQVNRGGRRGGRANQRQVVQARVYAVTLGDVDH</sequence>
<keyword evidence="1" id="KW-0863">Zinc-finger</keyword>
<dbReference type="GO" id="GO:0003676">
    <property type="term" value="F:nucleic acid binding"/>
    <property type="evidence" value="ECO:0007669"/>
    <property type="project" value="InterPro"/>
</dbReference>
<dbReference type="PANTHER" id="PTHR34482">
    <property type="entry name" value="DNA DAMAGE-INDUCIBLE PROTEIN 1-LIKE"/>
    <property type="match status" value="1"/>
</dbReference>
<evidence type="ECO:0000313" key="3">
    <source>
        <dbReference type="EMBL" id="KAG6676615.1"/>
    </source>
</evidence>
<evidence type="ECO:0000256" key="1">
    <source>
        <dbReference type="PROSITE-ProRule" id="PRU00047"/>
    </source>
</evidence>
<protein>
    <recommendedName>
        <fullName evidence="2">CCHC-type domain-containing protein</fullName>
    </recommendedName>
</protein>
<dbReference type="InterPro" id="IPR001878">
    <property type="entry name" value="Znf_CCHC"/>
</dbReference>
<gene>
    <name evidence="3" type="ORF">I3842_15G160600</name>
</gene>
<accession>A0A922DC07</accession>
<organism evidence="3 4">
    <name type="scientific">Carya illinoinensis</name>
    <name type="common">Pecan</name>
    <dbReference type="NCBI Taxonomy" id="32201"/>
    <lineage>
        <taxon>Eukaryota</taxon>
        <taxon>Viridiplantae</taxon>
        <taxon>Streptophyta</taxon>
        <taxon>Embryophyta</taxon>
        <taxon>Tracheophyta</taxon>
        <taxon>Spermatophyta</taxon>
        <taxon>Magnoliopsida</taxon>
        <taxon>eudicotyledons</taxon>
        <taxon>Gunneridae</taxon>
        <taxon>Pentapetalae</taxon>
        <taxon>rosids</taxon>
        <taxon>fabids</taxon>
        <taxon>Fagales</taxon>
        <taxon>Juglandaceae</taxon>
        <taxon>Carya</taxon>
    </lineage>
</organism>
<evidence type="ECO:0000259" key="2">
    <source>
        <dbReference type="PROSITE" id="PS50158"/>
    </source>
</evidence>
<dbReference type="Pfam" id="PF00098">
    <property type="entry name" value="zf-CCHC"/>
    <property type="match status" value="1"/>
</dbReference>
<dbReference type="Proteomes" id="UP000811246">
    <property type="component" value="Chromosome 15"/>
</dbReference>
<name>A0A922DC07_CARIL</name>
<reference evidence="3" key="1">
    <citation type="submission" date="2021-01" db="EMBL/GenBank/DDBJ databases">
        <authorList>
            <person name="Lovell J.T."/>
            <person name="Bentley N."/>
            <person name="Bhattarai G."/>
            <person name="Jenkins J.W."/>
            <person name="Sreedasyam A."/>
            <person name="Alarcon Y."/>
            <person name="Bock C."/>
            <person name="Boston L."/>
            <person name="Carlson J."/>
            <person name="Cervantes K."/>
            <person name="Clermont K."/>
            <person name="Krom N."/>
            <person name="Kubenka K."/>
            <person name="Mamidi S."/>
            <person name="Mattison C."/>
            <person name="Monteros M."/>
            <person name="Pisani C."/>
            <person name="Plott C."/>
            <person name="Rajasekar S."/>
            <person name="Rhein H.S."/>
            <person name="Rohla C."/>
            <person name="Song M."/>
            <person name="Hilaire R.S."/>
            <person name="Shu S."/>
            <person name="Wells L."/>
            <person name="Wang X."/>
            <person name="Webber J."/>
            <person name="Heerema R.J."/>
            <person name="Klein P."/>
            <person name="Conner P."/>
            <person name="Grauke L."/>
            <person name="Grimwood J."/>
            <person name="Schmutz J."/>
            <person name="Randall J.J."/>
        </authorList>
    </citation>
    <scope>NUCLEOTIDE SEQUENCE</scope>
    <source>
        <tissue evidence="3">Leaf</tissue>
    </source>
</reference>
<dbReference type="EMBL" id="CM031839">
    <property type="protein sequence ID" value="KAG6676615.1"/>
    <property type="molecule type" value="Genomic_DNA"/>
</dbReference>
<keyword evidence="1" id="KW-0479">Metal-binding</keyword>
<dbReference type="SMART" id="SM00343">
    <property type="entry name" value="ZnF_C2HC"/>
    <property type="match status" value="1"/>
</dbReference>
<keyword evidence="1" id="KW-0862">Zinc</keyword>
<evidence type="ECO:0000313" key="4">
    <source>
        <dbReference type="Proteomes" id="UP000811246"/>
    </source>
</evidence>
<proteinExistence type="predicted"/>
<dbReference type="InterPro" id="IPR005162">
    <property type="entry name" value="Retrotrans_gag_dom"/>
</dbReference>